<protein>
    <submittedName>
        <fullName evidence="2">Uncharacterized protein</fullName>
    </submittedName>
</protein>
<accession>A0A1I4W320</accession>
<feature type="coiled-coil region" evidence="1">
    <location>
        <begin position="291"/>
        <end position="341"/>
    </location>
</feature>
<dbReference type="STRING" id="684065.SAMN05421738_106113"/>
<evidence type="ECO:0000313" key="2">
    <source>
        <dbReference type="EMBL" id="SFN07855.1"/>
    </source>
</evidence>
<evidence type="ECO:0000313" key="3">
    <source>
        <dbReference type="Proteomes" id="UP000199149"/>
    </source>
</evidence>
<keyword evidence="1" id="KW-0175">Coiled coil</keyword>
<sequence length="494" mass="56581">MNSITNNPYRIVGILANASSREVLSRRSRISAYVKVSKEISSEYDFSFLNSIQRTNSIIDKAFSDIEQNQNKVVHSLFWFTNLNTVDNTAIQHLVSGNKEKAIEIWYKLTEEKEVTSKNFSAFNNIGTLYLLENSKDEIKQGITAKIKLIVSENFKDFVHTVADETFSIDKNRQIEILIDELLSQFKNKYSTAETIELFSNCNGTAQKYLSKKFTEEPIHKIETQIEQCTKKRAKDKSNAYKYGTDLYSNTKSELTLLKSIVGNTNLQYKMLADNIAKELQQCSIDYFNESQKLERNNNYLEEAMKLAKLAESVAVNDTTKSKAKENISSLEGMKDRELNQAIDILKSIKQAFQTNEAKITKEVLEMPMGYNQSINWTKVNQMIANSLDWDKVIELIKETISLRSIEKIKKSDKLTKITEYKSLVDFILGKLNYSQKNQIKYICYWKTVSTTQTTTSRPTTSTTSNSNNNEGIPTWLYWVGGIILLIILSKACN</sequence>
<dbReference type="AlphaFoldDB" id="A0A1I4W320"/>
<keyword evidence="3" id="KW-1185">Reference proteome</keyword>
<proteinExistence type="predicted"/>
<name>A0A1I4W320_9FLAO</name>
<dbReference type="RefSeq" id="WP_092907963.1">
    <property type="nucleotide sequence ID" value="NZ_FOUZ01000006.1"/>
</dbReference>
<dbReference type="OrthoDB" id="1149028at2"/>
<reference evidence="3" key="1">
    <citation type="submission" date="2016-10" db="EMBL/GenBank/DDBJ databases">
        <authorList>
            <person name="Varghese N."/>
            <person name="Submissions S."/>
        </authorList>
    </citation>
    <scope>NUCLEOTIDE SEQUENCE [LARGE SCALE GENOMIC DNA]</scope>
    <source>
        <strain evidence="3">XJ109</strain>
    </source>
</reference>
<dbReference type="Proteomes" id="UP000199149">
    <property type="component" value="Unassembled WGS sequence"/>
</dbReference>
<gene>
    <name evidence="2" type="ORF">SAMN05421738_106113</name>
</gene>
<dbReference type="EMBL" id="FOUZ01000006">
    <property type="protein sequence ID" value="SFN07855.1"/>
    <property type="molecule type" value="Genomic_DNA"/>
</dbReference>
<organism evidence="2 3">
    <name type="scientific">Algoriella xinjiangensis</name>
    <dbReference type="NCBI Taxonomy" id="684065"/>
    <lineage>
        <taxon>Bacteria</taxon>
        <taxon>Pseudomonadati</taxon>
        <taxon>Bacteroidota</taxon>
        <taxon>Flavobacteriia</taxon>
        <taxon>Flavobacteriales</taxon>
        <taxon>Weeksellaceae</taxon>
        <taxon>Algoriella</taxon>
    </lineage>
</organism>
<evidence type="ECO:0000256" key="1">
    <source>
        <dbReference type="SAM" id="Coils"/>
    </source>
</evidence>